<feature type="repeat" description="ANK" evidence="3">
    <location>
        <begin position="199"/>
        <end position="227"/>
    </location>
</feature>
<dbReference type="PANTHER" id="PTHR24171:SF9">
    <property type="entry name" value="ANKYRIN REPEAT DOMAIN-CONTAINING PROTEIN 39"/>
    <property type="match status" value="1"/>
</dbReference>
<dbReference type="Proteomes" id="UP000012153">
    <property type="component" value="Unassembled WGS sequence"/>
</dbReference>
<name>M6U330_9LEPT</name>
<dbReference type="AlphaFoldDB" id="M6U330"/>
<keyword evidence="1" id="KW-0677">Repeat</keyword>
<keyword evidence="2 3" id="KW-0040">ANK repeat</keyword>
<evidence type="ECO:0000313" key="5">
    <source>
        <dbReference type="Proteomes" id="UP000012153"/>
    </source>
</evidence>
<gene>
    <name evidence="4" type="ORF">LEP1GSC186_0205</name>
</gene>
<evidence type="ECO:0000313" key="4">
    <source>
        <dbReference type="EMBL" id="EMO38895.1"/>
    </source>
</evidence>
<dbReference type="PANTHER" id="PTHR24171">
    <property type="entry name" value="ANKYRIN REPEAT DOMAIN-CONTAINING PROTEIN 39-RELATED"/>
    <property type="match status" value="1"/>
</dbReference>
<accession>M6U330</accession>
<feature type="repeat" description="ANK" evidence="3">
    <location>
        <begin position="164"/>
        <end position="196"/>
    </location>
</feature>
<evidence type="ECO:0000256" key="2">
    <source>
        <dbReference type="ARBA" id="ARBA00023043"/>
    </source>
</evidence>
<dbReference type="Pfam" id="PF12796">
    <property type="entry name" value="Ank_2"/>
    <property type="match status" value="2"/>
</dbReference>
<comment type="caution">
    <text evidence="4">The sequence shown here is derived from an EMBL/GenBank/DDBJ whole genome shotgun (WGS) entry which is preliminary data.</text>
</comment>
<dbReference type="InterPro" id="IPR002110">
    <property type="entry name" value="Ankyrin_rpt"/>
</dbReference>
<dbReference type="PRINTS" id="PR01415">
    <property type="entry name" value="ANKYRIN"/>
</dbReference>
<dbReference type="EMBL" id="AHOP02000062">
    <property type="protein sequence ID" value="EMO38895.1"/>
    <property type="molecule type" value="Genomic_DNA"/>
</dbReference>
<dbReference type="InterPro" id="IPR010780">
    <property type="entry name" value="DUF1375"/>
</dbReference>
<dbReference type="SMART" id="SM00248">
    <property type="entry name" value="ANK"/>
    <property type="match status" value="5"/>
</dbReference>
<proteinExistence type="predicted"/>
<reference evidence="4 5" key="1">
    <citation type="submission" date="2013-01" db="EMBL/GenBank/DDBJ databases">
        <authorList>
            <person name="Harkins D.M."/>
            <person name="Durkin A.S."/>
            <person name="Brinkac L.M."/>
            <person name="Haft D.H."/>
            <person name="Selengut J.D."/>
            <person name="Sanka R."/>
            <person name="DePew J."/>
            <person name="Purushe J."/>
            <person name="Matthias M.A."/>
            <person name="Vinetz J.M."/>
            <person name="Sutton G.G."/>
            <person name="Nierman W.C."/>
            <person name="Fouts D.E."/>
        </authorList>
    </citation>
    <scope>NUCLEOTIDE SEQUENCE [LARGE SCALE GENOMIC DNA]</scope>
    <source>
        <strain evidence="4 5">ZUN142</strain>
    </source>
</reference>
<dbReference type="SUPFAM" id="SSF48403">
    <property type="entry name" value="Ankyrin repeat"/>
    <property type="match status" value="1"/>
</dbReference>
<sequence>MRMPKQIESEQSNESGMKILFRMMITISMVVQMDCATILTLNEAKILPTRVWSMARYADKTISPQLSKNRNALDPPLWIYPGIRLYWMIGINKNFPLSIIDIPLSFLADTILLPITIPFTIYYYSRIPEAWESGLLIGSIENNDLSGVRRCIETNAAVVNSTFIGPSPLYFAIKKENVEIVRLLLEKNADVHFQNNAVYDKSLLYFAIEKENVEIVELLLEKGADANEKICDLFSRCNYLFFNVIKHYSNLPPKKDRRLKIISLLLEKGRVNVNSTLAEDGSSPLHYAVENKHNIEIVKQLVEHGANVNGKNIYQQTPLYDAGSKEIAQYLLQQGADPTVKNGSGKTPLEHAKYLMNLDRKNNYDALRFFEDAP</sequence>
<dbReference type="PROSITE" id="PS50297">
    <property type="entry name" value="ANK_REP_REGION"/>
    <property type="match status" value="3"/>
</dbReference>
<dbReference type="Gene3D" id="1.25.40.20">
    <property type="entry name" value="Ankyrin repeat-containing domain"/>
    <property type="match status" value="2"/>
</dbReference>
<dbReference type="PROSITE" id="PS50088">
    <property type="entry name" value="ANK_REPEAT"/>
    <property type="match status" value="3"/>
</dbReference>
<protein>
    <submittedName>
        <fullName evidence="4">Ankyrin repeat protein</fullName>
    </submittedName>
</protein>
<feature type="repeat" description="ANK" evidence="3">
    <location>
        <begin position="280"/>
        <end position="313"/>
    </location>
</feature>
<evidence type="ECO:0000256" key="1">
    <source>
        <dbReference type="ARBA" id="ARBA00022737"/>
    </source>
</evidence>
<dbReference type="InterPro" id="IPR036770">
    <property type="entry name" value="Ankyrin_rpt-contain_sf"/>
</dbReference>
<organism evidence="4 5">
    <name type="scientific">Leptospira noguchii serovar Autumnalis str. ZUN142</name>
    <dbReference type="NCBI Taxonomy" id="1085540"/>
    <lineage>
        <taxon>Bacteria</taxon>
        <taxon>Pseudomonadati</taxon>
        <taxon>Spirochaetota</taxon>
        <taxon>Spirochaetia</taxon>
        <taxon>Leptospirales</taxon>
        <taxon>Leptospiraceae</taxon>
        <taxon>Leptospira</taxon>
    </lineage>
</organism>
<dbReference type="Pfam" id="PF07119">
    <property type="entry name" value="DUF1375"/>
    <property type="match status" value="1"/>
</dbReference>
<evidence type="ECO:0000256" key="3">
    <source>
        <dbReference type="PROSITE-ProRule" id="PRU00023"/>
    </source>
</evidence>